<reference evidence="2" key="1">
    <citation type="journal article" date="2017" name="Environ. Microbiol. Rep.">
        <title>Genetic Diversity of Marine Anaerobic Ammonium-Oxidizing Bacteria as Revealed by Genomic and Proteomic Analyses of 'Candidatus Scalindua japonica'.</title>
        <authorList>
            <person name="Oshiki M."/>
            <person name="Mizuto K."/>
            <person name="Kimura Z."/>
            <person name="Kindaichi T."/>
            <person name="Satoh H."/>
            <person name="Okabe S."/>
        </authorList>
    </citation>
    <scope>NUCLEOTIDE SEQUENCE [LARGE SCALE GENOMIC DNA]</scope>
    <source>
        <strain evidence="2">husup-a2</strain>
    </source>
</reference>
<sequence>MPSLLSMLIKMKDSRLSIKDIAGKLGRGAKGVSEEIREKLPAYIELLKTLARLGKNISLDVDNGVLKVREDFVNDYLREVSIEDRGLRSISVFCEDGKASFLIELKKTFLMV</sequence>
<protein>
    <submittedName>
        <fullName evidence="1">DNA polymerase III subunit alpha</fullName>
    </submittedName>
</protein>
<name>A0A286TX77_9BACT</name>
<organism evidence="1 2">
    <name type="scientific">Candidatus Scalindua japonica</name>
    <dbReference type="NCBI Taxonomy" id="1284222"/>
    <lineage>
        <taxon>Bacteria</taxon>
        <taxon>Pseudomonadati</taxon>
        <taxon>Planctomycetota</taxon>
        <taxon>Candidatus Brocadiia</taxon>
        <taxon>Candidatus Brocadiales</taxon>
        <taxon>Candidatus Scalinduaceae</taxon>
        <taxon>Candidatus Scalindua</taxon>
    </lineage>
</organism>
<gene>
    <name evidence="1" type="ORF">SCALIN_C13_0003</name>
</gene>
<dbReference type="Proteomes" id="UP000218542">
    <property type="component" value="Unassembled WGS sequence"/>
</dbReference>
<proteinExistence type="predicted"/>
<dbReference type="AlphaFoldDB" id="A0A286TX77"/>
<dbReference type="RefSeq" id="WP_133111753.1">
    <property type="nucleotide sequence ID" value="NZ_BAOS01000013.1"/>
</dbReference>
<comment type="caution">
    <text evidence="1">The sequence shown here is derived from an EMBL/GenBank/DDBJ whole genome shotgun (WGS) entry which is preliminary data.</text>
</comment>
<evidence type="ECO:0000313" key="2">
    <source>
        <dbReference type="Proteomes" id="UP000218542"/>
    </source>
</evidence>
<keyword evidence="2" id="KW-1185">Reference proteome</keyword>
<dbReference type="EMBL" id="BAOS01000013">
    <property type="protein sequence ID" value="GAX60492.1"/>
    <property type="molecule type" value="Genomic_DNA"/>
</dbReference>
<accession>A0A286TX77</accession>
<evidence type="ECO:0000313" key="1">
    <source>
        <dbReference type="EMBL" id="GAX60492.1"/>
    </source>
</evidence>